<keyword evidence="3" id="KW-1185">Reference proteome</keyword>
<dbReference type="Proteomes" id="UP001287356">
    <property type="component" value="Unassembled WGS sequence"/>
</dbReference>
<feature type="transmembrane region" description="Helical" evidence="1">
    <location>
        <begin position="400"/>
        <end position="419"/>
    </location>
</feature>
<gene>
    <name evidence="2" type="ORF">B0T24DRAFT_710709</name>
</gene>
<keyword evidence="1" id="KW-1133">Transmembrane helix</keyword>
<dbReference type="InterPro" id="IPR021840">
    <property type="entry name" value="DUF3433"/>
</dbReference>
<feature type="transmembrane region" description="Helical" evidence="1">
    <location>
        <begin position="99"/>
        <end position="119"/>
    </location>
</feature>
<feature type="transmembrane region" description="Helical" evidence="1">
    <location>
        <begin position="530"/>
        <end position="551"/>
    </location>
</feature>
<dbReference type="Pfam" id="PF11915">
    <property type="entry name" value="DUF3433"/>
    <property type="match status" value="1"/>
</dbReference>
<proteinExistence type="predicted"/>
<organism evidence="2 3">
    <name type="scientific">Lasiosphaeria ovina</name>
    <dbReference type="NCBI Taxonomy" id="92902"/>
    <lineage>
        <taxon>Eukaryota</taxon>
        <taxon>Fungi</taxon>
        <taxon>Dikarya</taxon>
        <taxon>Ascomycota</taxon>
        <taxon>Pezizomycotina</taxon>
        <taxon>Sordariomycetes</taxon>
        <taxon>Sordariomycetidae</taxon>
        <taxon>Sordariales</taxon>
        <taxon>Lasiosphaeriaceae</taxon>
        <taxon>Lasiosphaeria</taxon>
    </lineage>
</organism>
<dbReference type="PANTHER" id="PTHR37544">
    <property type="entry name" value="SPRAY-RELATED"/>
    <property type="match status" value="1"/>
</dbReference>
<feature type="transmembrane region" description="Helical" evidence="1">
    <location>
        <begin position="214"/>
        <end position="231"/>
    </location>
</feature>
<evidence type="ECO:0000256" key="1">
    <source>
        <dbReference type="SAM" id="Phobius"/>
    </source>
</evidence>
<evidence type="ECO:0000313" key="3">
    <source>
        <dbReference type="Proteomes" id="UP001287356"/>
    </source>
</evidence>
<protein>
    <submittedName>
        <fullName evidence="2">Uncharacterized protein</fullName>
    </submittedName>
</protein>
<reference evidence="2" key="2">
    <citation type="submission" date="2023-06" db="EMBL/GenBank/DDBJ databases">
        <authorList>
            <consortium name="Lawrence Berkeley National Laboratory"/>
            <person name="Haridas S."/>
            <person name="Hensen N."/>
            <person name="Bonometti L."/>
            <person name="Westerberg I."/>
            <person name="Brannstrom I.O."/>
            <person name="Guillou S."/>
            <person name="Cros-Aarteil S."/>
            <person name="Calhoun S."/>
            <person name="Kuo A."/>
            <person name="Mondo S."/>
            <person name="Pangilinan J."/>
            <person name="Riley R."/>
            <person name="Labutti K."/>
            <person name="Andreopoulos B."/>
            <person name="Lipzen A."/>
            <person name="Chen C."/>
            <person name="Yanf M."/>
            <person name="Daum C."/>
            <person name="Ng V."/>
            <person name="Clum A."/>
            <person name="Steindorff A."/>
            <person name="Ohm R."/>
            <person name="Martin F."/>
            <person name="Silar P."/>
            <person name="Natvig D."/>
            <person name="Lalanne C."/>
            <person name="Gautier V."/>
            <person name="Ament-Velasquez S.L."/>
            <person name="Kruys A."/>
            <person name="Hutchinson M.I."/>
            <person name="Powell A.J."/>
            <person name="Barry K."/>
            <person name="Miller A.N."/>
            <person name="Grigoriev I.V."/>
            <person name="Debuchy R."/>
            <person name="Gladieux P."/>
            <person name="Thoren M.H."/>
            <person name="Johannesson H."/>
        </authorList>
    </citation>
    <scope>NUCLEOTIDE SEQUENCE</scope>
    <source>
        <strain evidence="2">CBS 958.72</strain>
    </source>
</reference>
<reference evidence="2" key="1">
    <citation type="journal article" date="2023" name="Mol. Phylogenet. Evol.">
        <title>Genome-scale phylogeny and comparative genomics of the fungal order Sordariales.</title>
        <authorList>
            <person name="Hensen N."/>
            <person name="Bonometti L."/>
            <person name="Westerberg I."/>
            <person name="Brannstrom I.O."/>
            <person name="Guillou S."/>
            <person name="Cros-Aarteil S."/>
            <person name="Calhoun S."/>
            <person name="Haridas S."/>
            <person name="Kuo A."/>
            <person name="Mondo S."/>
            <person name="Pangilinan J."/>
            <person name="Riley R."/>
            <person name="LaButti K."/>
            <person name="Andreopoulos B."/>
            <person name="Lipzen A."/>
            <person name="Chen C."/>
            <person name="Yan M."/>
            <person name="Daum C."/>
            <person name="Ng V."/>
            <person name="Clum A."/>
            <person name="Steindorff A."/>
            <person name="Ohm R.A."/>
            <person name="Martin F."/>
            <person name="Silar P."/>
            <person name="Natvig D.O."/>
            <person name="Lalanne C."/>
            <person name="Gautier V."/>
            <person name="Ament-Velasquez S.L."/>
            <person name="Kruys A."/>
            <person name="Hutchinson M.I."/>
            <person name="Powell A.J."/>
            <person name="Barry K."/>
            <person name="Miller A.N."/>
            <person name="Grigoriev I.V."/>
            <person name="Debuchy R."/>
            <person name="Gladieux P."/>
            <person name="Hiltunen Thoren M."/>
            <person name="Johannesson H."/>
        </authorList>
    </citation>
    <scope>NUCLEOTIDE SEQUENCE</scope>
    <source>
        <strain evidence="2">CBS 958.72</strain>
    </source>
</reference>
<comment type="caution">
    <text evidence="2">The sequence shown here is derived from an EMBL/GenBank/DDBJ whole genome shotgun (WGS) entry which is preliminary data.</text>
</comment>
<feature type="transmembrane region" description="Helical" evidence="1">
    <location>
        <begin position="502"/>
        <end position="524"/>
    </location>
</feature>
<dbReference type="PANTHER" id="PTHR37544:SF3">
    <property type="entry name" value="SPRAY"/>
    <property type="match status" value="1"/>
</dbReference>
<name>A0AAE0N0F1_9PEZI</name>
<keyword evidence="1" id="KW-0812">Transmembrane</keyword>
<feature type="transmembrane region" description="Helical" evidence="1">
    <location>
        <begin position="362"/>
        <end position="380"/>
    </location>
</feature>
<dbReference type="AlphaFoldDB" id="A0AAE0N0F1"/>
<keyword evidence="1" id="KW-0472">Membrane</keyword>
<dbReference type="EMBL" id="JAULSN010000008">
    <property type="protein sequence ID" value="KAK3365593.1"/>
    <property type="molecule type" value="Genomic_DNA"/>
</dbReference>
<sequence length="627" mass="68214">MAPATAVTTQTDSNGQPTTTVTDFGGELILTTKLTTVTDTHGQPVTTVLTTAPVTSRVKTVTDASGSPIATVTSFPVYPKIPGASPANIVLANKRFSYFLVYFFPILLSLLVLVPIHIIDAEIKLLIPFRSRSQHHSIRTDGLPGRLSGWRLLLHHGDPLSVLSDLTVLCAACLVALSGETIGLKLRGTCIKQNMHTCLVTVAAFPTPARAAEALLGALMVLILMLGFYLSRKRTGVAAHPGTIAAVCALLQIPETRRVMMAGLLISPEHAREDGKNLNLGQEMLGTKLQGAEFKLGWVEEGARANDYGLVVVHALKQQQQQRQQEQSIGGPTASNMKSKPVNAAMRTGKITFRIGLAERSLQVGLLVFLCGVLTVLLYYENTRYTDITESAFEYFIDSQEFGVILLFTAIGEIIYLLWDQFFVNYTAKSIFLHMAQRPQPAALSVLRPRSTDVFTALYRGLRTGDPLASSIAFAGVLSKATPALLAGIPFQAAQTFKVHEICTWSAVATLATMILVLVAHMWLVKWPDLAAAGACSDGACTLAVAAYYVCDSYMLRDFERLSLLGRVERDRRVEGMRRLYRFGWITGVSGETRVGIDYAEGERGYQLKSLGAPGFGFGFGRGKRPR</sequence>
<accession>A0AAE0N0F1</accession>
<evidence type="ECO:0000313" key="2">
    <source>
        <dbReference type="EMBL" id="KAK3365593.1"/>
    </source>
</evidence>